<dbReference type="InterPro" id="IPR026039">
    <property type="entry name" value="YfgM"/>
</dbReference>
<gene>
    <name evidence="11" type="ORF">NT02SARS_1415</name>
</gene>
<comment type="similarity">
    <text evidence="7">Belongs to the YfgM family.</text>
</comment>
<evidence type="ECO:0000259" key="10">
    <source>
        <dbReference type="Pfam" id="PF09976"/>
    </source>
</evidence>
<evidence type="ECO:0000256" key="5">
    <source>
        <dbReference type="ARBA" id="ARBA00023136"/>
    </source>
</evidence>
<dbReference type="Gene3D" id="1.25.40.10">
    <property type="entry name" value="Tetratricopeptide repeat domain"/>
    <property type="match status" value="1"/>
</dbReference>
<dbReference type="InterPro" id="IPR018704">
    <property type="entry name" value="SecYEG/CpoB_TPR"/>
</dbReference>
<organism evidence="11 12">
    <name type="scientific">SAR86 cluster bacterium SAR86B</name>
    <dbReference type="NCBI Taxonomy" id="1123867"/>
    <lineage>
        <taxon>Bacteria</taxon>
        <taxon>Pseudomonadati</taxon>
        <taxon>Pseudomonadota</taxon>
        <taxon>Gammaproteobacteria</taxon>
        <taxon>SAR86 cluster</taxon>
    </lineage>
</organism>
<dbReference type="GO" id="GO:0005886">
    <property type="term" value="C:plasma membrane"/>
    <property type="evidence" value="ECO:0007669"/>
    <property type="project" value="UniProtKB-SubCell"/>
</dbReference>
<keyword evidence="3 9" id="KW-0812">Transmembrane</keyword>
<feature type="transmembrane region" description="Helical" evidence="9">
    <location>
        <begin position="15"/>
        <end position="35"/>
    </location>
</feature>
<proteinExistence type="inferred from homology"/>
<evidence type="ECO:0000313" key="11">
    <source>
        <dbReference type="EMBL" id="EJP74105.1"/>
    </source>
</evidence>
<reference evidence="11 12" key="1">
    <citation type="journal article" date="2012" name="ISME J.">
        <title>Genomic insights to SAR86, an abundant and uncultivated marine bacterial lineage.</title>
        <authorList>
            <person name="Dupont C.L."/>
            <person name="Rusch D.B."/>
            <person name="Yooseph S."/>
            <person name="Lombardo M.J."/>
            <person name="Richter R.A."/>
            <person name="Valas R."/>
            <person name="Novotny M."/>
            <person name="Yee-Greenbaum J."/>
            <person name="Selengut J.D."/>
            <person name="Haft D.H."/>
            <person name="Halpern A.L."/>
            <person name="Lasken R.S."/>
            <person name="Nealson K."/>
            <person name="Friedman R."/>
            <person name="Venter J.C."/>
        </authorList>
    </citation>
    <scope>NUCLEOTIDE SEQUENCE [LARGE SCALE GENOMIC DNA]</scope>
</reference>
<dbReference type="InterPro" id="IPR011990">
    <property type="entry name" value="TPR-like_helical_dom_sf"/>
</dbReference>
<evidence type="ECO:0000256" key="9">
    <source>
        <dbReference type="SAM" id="Phobius"/>
    </source>
</evidence>
<evidence type="ECO:0000256" key="6">
    <source>
        <dbReference type="ARBA" id="ARBA00023186"/>
    </source>
</evidence>
<comment type="subcellular location">
    <subcellularLocation>
        <location evidence="1">Cell membrane</location>
        <topology evidence="1">Single-pass type II membrane protein</topology>
    </subcellularLocation>
</comment>
<dbReference type="GO" id="GO:0044877">
    <property type="term" value="F:protein-containing complex binding"/>
    <property type="evidence" value="ECO:0007669"/>
    <property type="project" value="InterPro"/>
</dbReference>
<evidence type="ECO:0000256" key="4">
    <source>
        <dbReference type="ARBA" id="ARBA00022989"/>
    </source>
</evidence>
<dbReference type="Proteomes" id="UP000010116">
    <property type="component" value="Unassembled WGS sequence"/>
</dbReference>
<dbReference type="PANTHER" id="PTHR38035:SF1">
    <property type="entry name" value="ANCILLARY SECYEG TRANSLOCON SUBUNIT"/>
    <property type="match status" value="1"/>
</dbReference>
<keyword evidence="2" id="KW-1003">Cell membrane</keyword>
<accession>J4X684</accession>
<evidence type="ECO:0000256" key="1">
    <source>
        <dbReference type="ARBA" id="ARBA00004401"/>
    </source>
</evidence>
<evidence type="ECO:0000256" key="7">
    <source>
        <dbReference type="ARBA" id="ARBA00024197"/>
    </source>
</evidence>
<feature type="domain" description="Ancillary SecYEG translocon subunit/Cell division coordinator CpoB TPR" evidence="10">
    <location>
        <begin position="11"/>
        <end position="207"/>
    </location>
</feature>
<keyword evidence="5 9" id="KW-0472">Membrane</keyword>
<name>J4X684_9GAMM</name>
<protein>
    <recommendedName>
        <fullName evidence="8">Ancillary SecYEG translocon subunit</fullName>
    </recommendedName>
</protein>
<dbReference type="PANTHER" id="PTHR38035">
    <property type="entry name" value="UPF0070 PROTEIN YFGM"/>
    <property type="match status" value="1"/>
</dbReference>
<dbReference type="EMBL" id="JH611161">
    <property type="protein sequence ID" value="EJP74105.1"/>
    <property type="molecule type" value="Genomic_DNA"/>
</dbReference>
<dbReference type="HOGENOM" id="CLU_1320152_0_0_6"/>
<dbReference type="AlphaFoldDB" id="J4X684"/>
<evidence type="ECO:0000256" key="2">
    <source>
        <dbReference type="ARBA" id="ARBA00022475"/>
    </source>
</evidence>
<keyword evidence="4 9" id="KW-1133">Transmembrane helix</keyword>
<evidence type="ECO:0000313" key="12">
    <source>
        <dbReference type="Proteomes" id="UP000010116"/>
    </source>
</evidence>
<evidence type="ECO:0000256" key="3">
    <source>
        <dbReference type="ARBA" id="ARBA00022692"/>
    </source>
</evidence>
<evidence type="ECO:0000256" key="8">
    <source>
        <dbReference type="ARBA" id="ARBA00024235"/>
    </source>
</evidence>
<sequence length="208" mass="23531">MTEENNAVTNFLDKYKYIIGVIIIIFLLVLAFIFISSQAKANKIEEASKLYYNWNLNVLNDNIEKSDEYLNELLNDYEDTGYAKLALLQDSTKEFEQGNADTSLNQLLRLKDLTAGPRGNKLLHKIASINIARINIDQAEYDNAISILTSLPNSSQDAFVTELMGDIYLKQGNTSESRAQYLSAAEMYADENNEVGQRLVRMKIANLK</sequence>
<dbReference type="Pfam" id="PF09976">
    <property type="entry name" value="TPR_21"/>
    <property type="match status" value="1"/>
</dbReference>
<keyword evidence="6" id="KW-0143">Chaperone</keyword>